<sequence>MSEADISEITAPQLVGAGETLIRNGLSVDIYAMKLPGNKVCGVGTQAPPPPRVRRGTPSRPRAHTVPTDLAVRVKNLTGGSLAPSADRSEVMFIGAYRFTGHVAMEWAEALGDVTSLTYQTAWSQDTVTTGGPFEPRLILPSTFVRDILLMEQMRGSAIVNGIASGTNGSFIPPSQWDPAPATSAFGPPAGFDLQSGNNDQPGYGSGYDPRGPLSNSVNIDLRPERRQALAQSEGAGLARSIIKVQAQAITMARGVATVRGLDLARGITIARGSIIAQSITTTIAPAIDIGRDRER</sequence>
<protein>
    <submittedName>
        <fullName evidence="2">Uncharacterized protein</fullName>
    </submittedName>
</protein>
<dbReference type="OrthoDB" id="10379986at2759"/>
<reference evidence="2 3" key="1">
    <citation type="submission" date="2018-11" db="EMBL/GenBank/DDBJ databases">
        <title>Genome sequence of Saitozyma podzolica DSM 27192.</title>
        <authorList>
            <person name="Aliyu H."/>
            <person name="Gorte O."/>
            <person name="Ochsenreither K."/>
        </authorList>
    </citation>
    <scope>NUCLEOTIDE SEQUENCE [LARGE SCALE GENOMIC DNA]</scope>
    <source>
        <strain evidence="2 3">DSM 27192</strain>
    </source>
</reference>
<comment type="caution">
    <text evidence="2">The sequence shown here is derived from an EMBL/GenBank/DDBJ whole genome shotgun (WGS) entry which is preliminary data.</text>
</comment>
<gene>
    <name evidence="2" type="ORF">EHS25_005429</name>
</gene>
<evidence type="ECO:0000313" key="2">
    <source>
        <dbReference type="EMBL" id="RSH83814.1"/>
    </source>
</evidence>
<dbReference type="Proteomes" id="UP000279259">
    <property type="component" value="Unassembled WGS sequence"/>
</dbReference>
<organism evidence="2 3">
    <name type="scientific">Saitozyma podzolica</name>
    <dbReference type="NCBI Taxonomy" id="1890683"/>
    <lineage>
        <taxon>Eukaryota</taxon>
        <taxon>Fungi</taxon>
        <taxon>Dikarya</taxon>
        <taxon>Basidiomycota</taxon>
        <taxon>Agaricomycotina</taxon>
        <taxon>Tremellomycetes</taxon>
        <taxon>Tremellales</taxon>
        <taxon>Trimorphomycetaceae</taxon>
        <taxon>Saitozyma</taxon>
    </lineage>
</organism>
<feature type="compositionally biased region" description="Basic residues" evidence="1">
    <location>
        <begin position="52"/>
        <end position="63"/>
    </location>
</feature>
<evidence type="ECO:0000313" key="3">
    <source>
        <dbReference type="Proteomes" id="UP000279259"/>
    </source>
</evidence>
<dbReference type="EMBL" id="RSCD01000023">
    <property type="protein sequence ID" value="RSH83814.1"/>
    <property type="molecule type" value="Genomic_DNA"/>
</dbReference>
<feature type="region of interest" description="Disordered" evidence="1">
    <location>
        <begin position="42"/>
        <end position="64"/>
    </location>
</feature>
<keyword evidence="3" id="KW-1185">Reference proteome</keyword>
<proteinExistence type="predicted"/>
<dbReference type="AlphaFoldDB" id="A0A427XY40"/>
<name>A0A427XY40_9TREE</name>
<accession>A0A427XY40</accession>
<feature type="region of interest" description="Disordered" evidence="1">
    <location>
        <begin position="173"/>
        <end position="218"/>
    </location>
</feature>
<evidence type="ECO:0000256" key="1">
    <source>
        <dbReference type="SAM" id="MobiDB-lite"/>
    </source>
</evidence>